<keyword evidence="1" id="KW-0614">Plasmid</keyword>
<proteinExistence type="predicted"/>
<evidence type="ECO:0000313" key="1">
    <source>
        <dbReference type="EMBL" id="QRX38779.1"/>
    </source>
</evidence>
<sequence length="88" mass="10628">MNQEIHNFNQDLVKTISKSIFKTEITNIKRLEDIAFEKGYKEKDVREILNIFFKEGIIELPLQKQKIQEHDFFVNMHKINELEHENLI</sequence>
<dbReference type="RefSeq" id="WP_029376499.1">
    <property type="nucleotide sequence ID" value="NZ_CP090986.1"/>
</dbReference>
<geneLocation type="plasmid" evidence="1">
    <name>pSE456_1</name>
</geneLocation>
<dbReference type="AlphaFoldDB" id="A0A8B5RPI1"/>
<name>A0A8B5RPI1_STAEP</name>
<organism evidence="1">
    <name type="scientific">Staphylococcus epidermidis</name>
    <dbReference type="NCBI Taxonomy" id="1282"/>
    <lineage>
        <taxon>Bacteria</taxon>
        <taxon>Bacillati</taxon>
        <taxon>Bacillota</taxon>
        <taxon>Bacilli</taxon>
        <taxon>Bacillales</taxon>
        <taxon>Staphylococcaceae</taxon>
        <taxon>Staphylococcus</taxon>
    </lineage>
</organism>
<protein>
    <submittedName>
        <fullName evidence="1">Uncharacterized protein</fullName>
    </submittedName>
</protein>
<accession>A0A8B5RPI1</accession>
<dbReference type="EMBL" id="MW364978">
    <property type="protein sequence ID" value="QRX38779.1"/>
    <property type="molecule type" value="Genomic_DNA"/>
</dbReference>
<reference evidence="1" key="1">
    <citation type="journal article" date="2021" name="MSphere">
        <title>Staphylococcus epidermidis Phages Transduce Antimicrobial Resistance Plasmids and Mobilize Chromosomal Islands.</title>
        <authorList>
            <person name="Fiaarov L."/>
            <person name="Botka T."/>
            <person name="Du X."/>
            <person name="MaalaHov I."/>
            <person name="B P."/>
            <person name="Pantucek R."/>
            <person name="Benea M."/>
            <person name="Roudnick P."/>
            <person name="Winstel V."/>
            <person name="Larsen J."/>
            <person name="Rosenstein R."/>
            <person name="Peschel A."/>
            <person name="DoakaY J."/>
        </authorList>
    </citation>
    <scope>NUCLEOTIDE SEQUENCE</scope>
    <source>
        <strain evidence="1">SE456</strain>
    </source>
</reference>